<dbReference type="EMBL" id="JANHOG010002189">
    <property type="protein sequence ID" value="KAJ3526143.1"/>
    <property type="molecule type" value="Genomic_DNA"/>
</dbReference>
<keyword evidence="2" id="KW-1185">Reference proteome</keyword>
<protein>
    <submittedName>
        <fullName evidence="1">Uncharacterized protein</fullName>
    </submittedName>
</protein>
<proteinExistence type="predicted"/>
<dbReference type="Proteomes" id="UP001148662">
    <property type="component" value="Unassembled WGS sequence"/>
</dbReference>
<sequence>MQTFPASNSSRRSDAFYGNPCRLRTIASSRGAPHDPPNNRRSAHPALQSAMHVLRRIVELRCSLQSNVSVSSYKAPQPLPHAGNYRHRRVPVRPPRAYRAKGCPHSSVPRVLVPSTPAAQSDTI</sequence>
<organism evidence="1 2">
    <name type="scientific">Phlebia brevispora</name>
    <dbReference type="NCBI Taxonomy" id="194682"/>
    <lineage>
        <taxon>Eukaryota</taxon>
        <taxon>Fungi</taxon>
        <taxon>Dikarya</taxon>
        <taxon>Basidiomycota</taxon>
        <taxon>Agaricomycotina</taxon>
        <taxon>Agaricomycetes</taxon>
        <taxon>Polyporales</taxon>
        <taxon>Meruliaceae</taxon>
        <taxon>Phlebia</taxon>
    </lineage>
</organism>
<name>A0ACC1RU04_9APHY</name>
<gene>
    <name evidence="1" type="ORF">NM688_g8296</name>
</gene>
<accession>A0ACC1RU04</accession>
<reference evidence="1" key="1">
    <citation type="submission" date="2022-07" db="EMBL/GenBank/DDBJ databases">
        <title>Genome Sequence of Phlebia brevispora.</title>
        <authorList>
            <person name="Buettner E."/>
        </authorList>
    </citation>
    <scope>NUCLEOTIDE SEQUENCE</scope>
    <source>
        <strain evidence="1">MPL23</strain>
    </source>
</reference>
<comment type="caution">
    <text evidence="1">The sequence shown here is derived from an EMBL/GenBank/DDBJ whole genome shotgun (WGS) entry which is preliminary data.</text>
</comment>
<evidence type="ECO:0000313" key="2">
    <source>
        <dbReference type="Proteomes" id="UP001148662"/>
    </source>
</evidence>
<evidence type="ECO:0000313" key="1">
    <source>
        <dbReference type="EMBL" id="KAJ3526143.1"/>
    </source>
</evidence>